<proteinExistence type="predicted"/>
<protein>
    <submittedName>
        <fullName evidence="3">ABC transporter A family member 9</fullName>
    </submittedName>
</protein>
<dbReference type="GO" id="GO:0016887">
    <property type="term" value="F:ATP hydrolysis activity"/>
    <property type="evidence" value="ECO:0007669"/>
    <property type="project" value="InterPro"/>
</dbReference>
<dbReference type="InterPro" id="IPR003439">
    <property type="entry name" value="ABC_transporter-like_ATP-bd"/>
</dbReference>
<reference evidence="3 4" key="1">
    <citation type="submission" date="2016-02" db="EMBL/GenBank/DDBJ databases">
        <title>Genome analysis of coral dinoflagellate symbionts highlights evolutionary adaptations to a symbiotic lifestyle.</title>
        <authorList>
            <person name="Aranda M."/>
            <person name="Li Y."/>
            <person name="Liew Y.J."/>
            <person name="Baumgarten S."/>
            <person name="Simakov O."/>
            <person name="Wilson M."/>
            <person name="Piel J."/>
            <person name="Ashoor H."/>
            <person name="Bougouffa S."/>
            <person name="Bajic V.B."/>
            <person name="Ryu T."/>
            <person name="Ravasi T."/>
            <person name="Bayer T."/>
            <person name="Micklem G."/>
            <person name="Kim H."/>
            <person name="Bhak J."/>
            <person name="Lajeunesse T.C."/>
            <person name="Voolstra C.R."/>
        </authorList>
    </citation>
    <scope>NUCLEOTIDE SEQUENCE [LARGE SCALE GENOMIC DNA]</scope>
    <source>
        <strain evidence="3 4">CCMP2467</strain>
    </source>
</reference>
<evidence type="ECO:0000259" key="2">
    <source>
        <dbReference type="Pfam" id="PF00005"/>
    </source>
</evidence>
<organism evidence="3 4">
    <name type="scientific">Symbiodinium microadriaticum</name>
    <name type="common">Dinoflagellate</name>
    <name type="synonym">Zooxanthella microadriatica</name>
    <dbReference type="NCBI Taxonomy" id="2951"/>
    <lineage>
        <taxon>Eukaryota</taxon>
        <taxon>Sar</taxon>
        <taxon>Alveolata</taxon>
        <taxon>Dinophyceae</taxon>
        <taxon>Suessiales</taxon>
        <taxon>Symbiodiniaceae</taxon>
        <taxon>Symbiodinium</taxon>
    </lineage>
</organism>
<dbReference type="EMBL" id="LSRX01000301">
    <property type="protein sequence ID" value="OLQ01207.1"/>
    <property type="molecule type" value="Genomic_DNA"/>
</dbReference>
<evidence type="ECO:0000313" key="4">
    <source>
        <dbReference type="Proteomes" id="UP000186817"/>
    </source>
</evidence>
<dbReference type="GO" id="GO:0016020">
    <property type="term" value="C:membrane"/>
    <property type="evidence" value="ECO:0007669"/>
    <property type="project" value="InterPro"/>
</dbReference>
<name>A0A1Q9E1C0_SYMMI</name>
<evidence type="ECO:0000256" key="1">
    <source>
        <dbReference type="SAM" id="MobiDB-lite"/>
    </source>
</evidence>
<accession>A0A1Q9E1C0</accession>
<sequence>MESFGVSVFGHVAVECPAEEVDAWGFNGMSSLAWIFEVQRLLGVCPQHDVLWEELSCEEHLQLFAGFKGVAKQAGASAVHAGKLSGGMKRKLSLGIAFIGGSRLVVLDEPTSGLDPFSRRSVWELLRSMKFGAGASAVHAGKLSGGMKRKLSLGIAFIGGSRLVVLDEPTSGKRGPEQKPNPPNIDALKGSRRGRIPGLPPPSAVWERCVDARRNAVYYWEHADILGDRTQLQQMGLRLDESCGWMHWKQHRYNVTFVKKPGCDADAVREAVCHHVPELTSEVVTLSNSAKELILQFPFTAARHFPKV</sequence>
<dbReference type="InterPro" id="IPR026082">
    <property type="entry name" value="ABCA"/>
</dbReference>
<dbReference type="GO" id="GO:0140359">
    <property type="term" value="F:ABC-type transporter activity"/>
    <property type="evidence" value="ECO:0007669"/>
    <property type="project" value="InterPro"/>
</dbReference>
<dbReference type="Gene3D" id="3.40.50.300">
    <property type="entry name" value="P-loop containing nucleotide triphosphate hydrolases"/>
    <property type="match status" value="2"/>
</dbReference>
<keyword evidence="4" id="KW-1185">Reference proteome</keyword>
<comment type="caution">
    <text evidence="3">The sequence shown here is derived from an EMBL/GenBank/DDBJ whole genome shotgun (WGS) entry which is preliminary data.</text>
</comment>
<dbReference type="Proteomes" id="UP000186817">
    <property type="component" value="Unassembled WGS sequence"/>
</dbReference>
<feature type="domain" description="ABC transporter" evidence="2">
    <location>
        <begin position="137"/>
        <end position="171"/>
    </location>
</feature>
<dbReference type="GO" id="GO:0005319">
    <property type="term" value="F:lipid transporter activity"/>
    <property type="evidence" value="ECO:0007669"/>
    <property type="project" value="TreeGrafter"/>
</dbReference>
<dbReference type="Pfam" id="PF00005">
    <property type="entry name" value="ABC_tran"/>
    <property type="match status" value="2"/>
</dbReference>
<feature type="region of interest" description="Disordered" evidence="1">
    <location>
        <begin position="168"/>
        <end position="199"/>
    </location>
</feature>
<dbReference type="InterPro" id="IPR027417">
    <property type="entry name" value="P-loop_NTPase"/>
</dbReference>
<feature type="domain" description="ABC transporter" evidence="2">
    <location>
        <begin position="38"/>
        <end position="112"/>
    </location>
</feature>
<dbReference type="OrthoDB" id="447315at2759"/>
<evidence type="ECO:0000313" key="3">
    <source>
        <dbReference type="EMBL" id="OLQ01207.1"/>
    </source>
</evidence>
<dbReference type="SUPFAM" id="SSF52540">
    <property type="entry name" value="P-loop containing nucleoside triphosphate hydrolases"/>
    <property type="match status" value="2"/>
</dbReference>
<dbReference type="AlphaFoldDB" id="A0A1Q9E1C0"/>
<dbReference type="GO" id="GO:0005524">
    <property type="term" value="F:ATP binding"/>
    <property type="evidence" value="ECO:0007669"/>
    <property type="project" value="InterPro"/>
</dbReference>
<gene>
    <name evidence="3" type="primary">ABCA9</name>
    <name evidence="3" type="ORF">AK812_SmicGene16064</name>
</gene>
<dbReference type="PANTHER" id="PTHR19229">
    <property type="entry name" value="ATP-BINDING CASSETTE TRANSPORTER SUBFAMILY A ABCA"/>
    <property type="match status" value="1"/>
</dbReference>